<evidence type="ECO:0000313" key="3">
    <source>
        <dbReference type="Proteomes" id="UP000289238"/>
    </source>
</evidence>
<keyword evidence="1" id="KW-0732">Signal</keyword>
<dbReference type="OrthoDB" id="672279at2"/>
<keyword evidence="3" id="KW-1185">Reference proteome</keyword>
<dbReference type="RefSeq" id="WP_128756970.1">
    <property type="nucleotide sequence ID" value="NZ_QOVM01000002.1"/>
</dbReference>
<feature type="chain" id="PRO_5020796740" evidence="1">
    <location>
        <begin position="22"/>
        <end position="178"/>
    </location>
</feature>
<dbReference type="EMBL" id="QOVM01000002">
    <property type="protein sequence ID" value="RXG23444.1"/>
    <property type="molecule type" value="Genomic_DNA"/>
</dbReference>
<comment type="caution">
    <text evidence="2">The sequence shown here is derived from an EMBL/GenBank/DDBJ whole genome shotgun (WGS) entry which is preliminary data.</text>
</comment>
<gene>
    <name evidence="2" type="ORF">DSM00_1058</name>
</gene>
<dbReference type="AlphaFoldDB" id="A0A4Q0P9P1"/>
<organism evidence="2 3">
    <name type="scientific">Leeuwenhoekiella aequorea</name>
    <dbReference type="NCBI Taxonomy" id="283736"/>
    <lineage>
        <taxon>Bacteria</taxon>
        <taxon>Pseudomonadati</taxon>
        <taxon>Bacteroidota</taxon>
        <taxon>Flavobacteriia</taxon>
        <taxon>Flavobacteriales</taxon>
        <taxon>Flavobacteriaceae</taxon>
        <taxon>Leeuwenhoekiella</taxon>
    </lineage>
</organism>
<protein>
    <submittedName>
        <fullName evidence="2">Putative RRM domain-containing protein</fullName>
    </submittedName>
</protein>
<name>A0A4Q0P9P1_9FLAO</name>
<sequence>MKIFKPLIVLAIAALSLQCDALDDLTKFDLDYESSVTIPSNSLVNLPFTVETPAMQTNSESVFESNNTNKDLIEDINLKSMRLTITTPTDKTFSFLESIEIFISAEGVDEISLAVLNPVSANATGVINLDTTDADLKEYIKKDSFNLRIQSVTDEVIDEDVQIDILSVFAVDAKILGI</sequence>
<evidence type="ECO:0000256" key="1">
    <source>
        <dbReference type="SAM" id="SignalP"/>
    </source>
</evidence>
<evidence type="ECO:0000313" key="2">
    <source>
        <dbReference type="EMBL" id="RXG23444.1"/>
    </source>
</evidence>
<accession>A0A4Q0P9P1</accession>
<feature type="signal peptide" evidence="1">
    <location>
        <begin position="1"/>
        <end position="21"/>
    </location>
</feature>
<reference evidence="2 3" key="1">
    <citation type="submission" date="2018-07" db="EMBL/GenBank/DDBJ databases">
        <title>Leeuwenhoekiella genomics.</title>
        <authorList>
            <person name="Tahon G."/>
            <person name="Willems A."/>
        </authorList>
    </citation>
    <scope>NUCLEOTIDE SEQUENCE [LARGE SCALE GENOMIC DNA]</scope>
    <source>
        <strain evidence="2 3">LMG 22550</strain>
    </source>
</reference>
<proteinExistence type="predicted"/>
<dbReference type="Proteomes" id="UP000289238">
    <property type="component" value="Unassembled WGS sequence"/>
</dbReference>